<name>C4V1L2_9FIRM</name>
<evidence type="ECO:0000313" key="1">
    <source>
        <dbReference type="EMBL" id="EEQ49338.1"/>
    </source>
</evidence>
<proteinExistence type="predicted"/>
<dbReference type="STRING" id="638302.HMPREF0908_0406"/>
<comment type="caution">
    <text evidence="1">The sequence shown here is derived from an EMBL/GenBank/DDBJ whole genome shotgun (WGS) entry which is preliminary data.</text>
</comment>
<dbReference type="HOGENOM" id="CLU_2773558_0_0_9"/>
<dbReference type="Proteomes" id="UP000005309">
    <property type="component" value="Unassembled WGS sequence"/>
</dbReference>
<dbReference type="AlphaFoldDB" id="C4V1L2"/>
<dbReference type="EMBL" id="ACLA01000005">
    <property type="protein sequence ID" value="EEQ49338.1"/>
    <property type="molecule type" value="Genomic_DNA"/>
</dbReference>
<sequence>MGIKDLRKVLQNEQIDTHCYSLDESEPITLEIVYCIRYSADGYEVSINERGRFVDRRIFPTRLQRAVHF</sequence>
<protein>
    <submittedName>
        <fullName evidence="1">Uncharacterized protein</fullName>
    </submittedName>
</protein>
<gene>
    <name evidence="1" type="ORF">HMPREF0908_0406</name>
</gene>
<accession>C4V1L2</accession>
<keyword evidence="2" id="KW-1185">Reference proteome</keyword>
<reference evidence="1 2" key="1">
    <citation type="submission" date="2009-04" db="EMBL/GenBank/DDBJ databases">
        <authorList>
            <person name="Qin X."/>
            <person name="Bachman B."/>
            <person name="Battles P."/>
            <person name="Bell A."/>
            <person name="Bess C."/>
            <person name="Bickham C."/>
            <person name="Chaboub L."/>
            <person name="Chen D."/>
            <person name="Coyle M."/>
            <person name="Deiros D.R."/>
            <person name="Dinh H."/>
            <person name="Forbes L."/>
            <person name="Fowler G."/>
            <person name="Francisco L."/>
            <person name="Fu Q."/>
            <person name="Gubbala S."/>
            <person name="Hale W."/>
            <person name="Han Y."/>
            <person name="Hemphill L."/>
            <person name="Highlander S.K."/>
            <person name="Hirani K."/>
            <person name="Hogues M."/>
            <person name="Jackson L."/>
            <person name="Jakkamsetti A."/>
            <person name="Javaid M."/>
            <person name="Jiang H."/>
            <person name="Korchina V."/>
            <person name="Kovar C."/>
            <person name="Lara F."/>
            <person name="Lee S."/>
            <person name="Mata R."/>
            <person name="Mathew T."/>
            <person name="Moen C."/>
            <person name="Morales K."/>
            <person name="Munidasa M."/>
            <person name="Nazareth L."/>
            <person name="Ngo R."/>
            <person name="Nguyen L."/>
            <person name="Okwuonu G."/>
            <person name="Ongeri F."/>
            <person name="Patil S."/>
            <person name="Petrosino J."/>
            <person name="Pham C."/>
            <person name="Pham P."/>
            <person name="Pu L.-L."/>
            <person name="Puazo M."/>
            <person name="Raj R."/>
            <person name="Reid J."/>
            <person name="Rouhana J."/>
            <person name="Saada N."/>
            <person name="Shang Y."/>
            <person name="Simmons D."/>
            <person name="Thornton R."/>
            <person name="Warren J."/>
            <person name="Weissenberger G."/>
            <person name="Zhang J."/>
            <person name="Zhang L."/>
            <person name="Zhou C."/>
            <person name="Zhu D."/>
            <person name="Muzny D."/>
            <person name="Worley K."/>
            <person name="Gibbs R."/>
        </authorList>
    </citation>
    <scope>NUCLEOTIDE SEQUENCE [LARGE SCALE GENOMIC DNA]</scope>
    <source>
        <strain evidence="1 2">ATCC 43531</strain>
    </source>
</reference>
<evidence type="ECO:0000313" key="2">
    <source>
        <dbReference type="Proteomes" id="UP000005309"/>
    </source>
</evidence>
<organism evidence="1 2">
    <name type="scientific">Selenomonas flueggei ATCC 43531</name>
    <dbReference type="NCBI Taxonomy" id="638302"/>
    <lineage>
        <taxon>Bacteria</taxon>
        <taxon>Bacillati</taxon>
        <taxon>Bacillota</taxon>
        <taxon>Negativicutes</taxon>
        <taxon>Selenomonadales</taxon>
        <taxon>Selenomonadaceae</taxon>
        <taxon>Selenomonas</taxon>
    </lineage>
</organism>